<keyword evidence="6" id="KW-0805">Transcription regulation</keyword>
<evidence type="ECO:0000259" key="11">
    <source>
        <dbReference type="Pfam" id="PF10099"/>
    </source>
</evidence>
<dbReference type="EMBL" id="JBHSJB010000016">
    <property type="protein sequence ID" value="MFC5055642.1"/>
    <property type="molecule type" value="Genomic_DNA"/>
</dbReference>
<reference evidence="14" key="1">
    <citation type="journal article" date="2019" name="Int. J. Syst. Evol. Microbiol.">
        <title>The Global Catalogue of Microorganisms (GCM) 10K type strain sequencing project: providing services to taxonomists for standard genome sequencing and annotation.</title>
        <authorList>
            <consortium name="The Broad Institute Genomics Platform"/>
            <consortium name="The Broad Institute Genome Sequencing Center for Infectious Disease"/>
            <person name="Wu L."/>
            <person name="Ma J."/>
        </authorList>
    </citation>
    <scope>NUCLEOTIDE SEQUENCE [LARGE SCALE GENOMIC DNA]</scope>
    <source>
        <strain evidence="14">KCTC 12848</strain>
    </source>
</reference>
<keyword evidence="5" id="KW-1133">Transmembrane helix</keyword>
<dbReference type="InterPro" id="IPR051474">
    <property type="entry name" value="Anti-sigma-K/W_factor"/>
</dbReference>
<dbReference type="Proteomes" id="UP001595833">
    <property type="component" value="Unassembled WGS sequence"/>
</dbReference>
<evidence type="ECO:0000313" key="13">
    <source>
        <dbReference type="EMBL" id="MFC5055642.1"/>
    </source>
</evidence>
<evidence type="ECO:0000313" key="14">
    <source>
        <dbReference type="Proteomes" id="UP001595833"/>
    </source>
</evidence>
<accession>A0ABV9Y1N9</accession>
<comment type="subcellular location">
    <subcellularLocation>
        <location evidence="2">Cell membrane</location>
    </subcellularLocation>
    <subcellularLocation>
        <location evidence="1">Membrane</location>
        <topology evidence="1">Single-pass membrane protein</topology>
    </subcellularLocation>
</comment>
<evidence type="ECO:0000256" key="1">
    <source>
        <dbReference type="ARBA" id="ARBA00004167"/>
    </source>
</evidence>
<evidence type="ECO:0000256" key="6">
    <source>
        <dbReference type="ARBA" id="ARBA00023015"/>
    </source>
</evidence>
<evidence type="ECO:0000256" key="2">
    <source>
        <dbReference type="ARBA" id="ARBA00004236"/>
    </source>
</evidence>
<gene>
    <name evidence="13" type="ORF">ACFPFM_18005</name>
</gene>
<name>A0ABV9Y1N9_9PSEU</name>
<dbReference type="Pfam" id="PF13490">
    <property type="entry name" value="zf-HC2"/>
    <property type="match status" value="1"/>
</dbReference>
<comment type="caution">
    <text evidence="13">The sequence shown here is derived from an EMBL/GenBank/DDBJ whole genome shotgun (WGS) entry which is preliminary data.</text>
</comment>
<evidence type="ECO:0000256" key="3">
    <source>
        <dbReference type="ARBA" id="ARBA00022475"/>
    </source>
</evidence>
<keyword evidence="7" id="KW-0472">Membrane</keyword>
<keyword evidence="4" id="KW-0812">Transmembrane</keyword>
<organism evidence="13 14">
    <name type="scientific">Saccharothrix xinjiangensis</name>
    <dbReference type="NCBI Taxonomy" id="204798"/>
    <lineage>
        <taxon>Bacteria</taxon>
        <taxon>Bacillati</taxon>
        <taxon>Actinomycetota</taxon>
        <taxon>Actinomycetes</taxon>
        <taxon>Pseudonocardiales</taxon>
        <taxon>Pseudonocardiaceae</taxon>
        <taxon>Saccharothrix</taxon>
    </lineage>
</organism>
<evidence type="ECO:0000256" key="5">
    <source>
        <dbReference type="ARBA" id="ARBA00022989"/>
    </source>
</evidence>
<dbReference type="Pfam" id="PF10099">
    <property type="entry name" value="RskA_C"/>
    <property type="match status" value="1"/>
</dbReference>
<keyword evidence="14" id="KW-1185">Reference proteome</keyword>
<evidence type="ECO:0000256" key="10">
    <source>
        <dbReference type="ARBA" id="ARBA00030803"/>
    </source>
</evidence>
<dbReference type="InterPro" id="IPR041916">
    <property type="entry name" value="Anti_sigma_zinc_sf"/>
</dbReference>
<dbReference type="PANTHER" id="PTHR37461:SF1">
    <property type="entry name" value="ANTI-SIGMA-K FACTOR RSKA"/>
    <property type="match status" value="1"/>
</dbReference>
<keyword evidence="8" id="KW-0804">Transcription</keyword>
<evidence type="ECO:0000256" key="7">
    <source>
        <dbReference type="ARBA" id="ARBA00023136"/>
    </source>
</evidence>
<evidence type="ECO:0000256" key="8">
    <source>
        <dbReference type="ARBA" id="ARBA00023163"/>
    </source>
</evidence>
<evidence type="ECO:0000256" key="4">
    <source>
        <dbReference type="ARBA" id="ARBA00022692"/>
    </source>
</evidence>
<feature type="domain" description="Putative zinc-finger" evidence="12">
    <location>
        <begin position="13"/>
        <end position="41"/>
    </location>
</feature>
<feature type="domain" description="Anti-sigma K factor RskA C-terminal" evidence="11">
    <location>
        <begin position="103"/>
        <end position="245"/>
    </location>
</feature>
<dbReference type="PANTHER" id="PTHR37461">
    <property type="entry name" value="ANTI-SIGMA-K FACTOR RSKA"/>
    <property type="match status" value="1"/>
</dbReference>
<dbReference type="RefSeq" id="WP_344040030.1">
    <property type="nucleotide sequence ID" value="NZ_BAAAKE010000020.1"/>
</dbReference>
<evidence type="ECO:0000256" key="9">
    <source>
        <dbReference type="ARBA" id="ARBA00029829"/>
    </source>
</evidence>
<sequence>MNGDSINAELHTLTGAYALNALSDLESRAFEVHLAQCASCAREVAELGETAARLGSAVQAQPPPQLRDRVLAVAFQTRQLPPEVTPMAQTGTGWGHWARRAGALAAAAGVLVAVGIGAHGVQGGRHLEREVDALRQVTAEQDRFADLLAAPDVKLVHGEVSGGGTGTAVVSPSRGAALFLARGLAELPEDRTYQLWVIGRGGPRSAGLLGPAADPRPLLAQGVTAADRIGLTVEPRGGSAKPTTDAVVVLPLA</sequence>
<dbReference type="InterPro" id="IPR018764">
    <property type="entry name" value="RskA_C"/>
</dbReference>
<protein>
    <recommendedName>
        <fullName evidence="10">Regulator of SigK</fullName>
    </recommendedName>
    <alternativeName>
        <fullName evidence="9">Sigma-K anti-sigma factor RskA</fullName>
    </alternativeName>
</protein>
<dbReference type="InterPro" id="IPR027383">
    <property type="entry name" value="Znf_put"/>
</dbReference>
<dbReference type="Gene3D" id="1.10.10.1320">
    <property type="entry name" value="Anti-sigma factor, zinc-finger domain"/>
    <property type="match status" value="1"/>
</dbReference>
<evidence type="ECO:0000259" key="12">
    <source>
        <dbReference type="Pfam" id="PF13490"/>
    </source>
</evidence>
<keyword evidence="3" id="KW-1003">Cell membrane</keyword>
<proteinExistence type="predicted"/>